<protein>
    <recommendedName>
        <fullName evidence="3">Transcriptional regulator, AbiEi antitoxin, Type IV TA system</fullName>
    </recommendedName>
</protein>
<organism evidence="1 2">
    <name type="scientific">Pedobacter frigoris</name>
    <dbReference type="NCBI Taxonomy" id="2571272"/>
    <lineage>
        <taxon>Bacteria</taxon>
        <taxon>Pseudomonadati</taxon>
        <taxon>Bacteroidota</taxon>
        <taxon>Sphingobacteriia</taxon>
        <taxon>Sphingobacteriales</taxon>
        <taxon>Sphingobacteriaceae</taxon>
        <taxon>Pedobacter</taxon>
    </lineage>
</organism>
<keyword evidence="2" id="KW-1185">Reference proteome</keyword>
<comment type="caution">
    <text evidence="1">The sequence shown here is derived from an EMBL/GenBank/DDBJ whole genome shotgun (WGS) entry which is preliminary data.</text>
</comment>
<name>A0A4U1CV24_9SPHI</name>
<dbReference type="OrthoDB" id="9798269at2"/>
<gene>
    <name evidence="1" type="ORF">FA047_06130</name>
</gene>
<evidence type="ECO:0000313" key="1">
    <source>
        <dbReference type="EMBL" id="TKC09658.1"/>
    </source>
</evidence>
<dbReference type="RefSeq" id="WP_136835066.1">
    <property type="nucleotide sequence ID" value="NZ_SWBQ01000001.1"/>
</dbReference>
<dbReference type="AlphaFoldDB" id="A0A4U1CV24"/>
<dbReference type="EMBL" id="SWBQ01000001">
    <property type="protein sequence ID" value="TKC09658.1"/>
    <property type="molecule type" value="Genomic_DNA"/>
</dbReference>
<evidence type="ECO:0000313" key="2">
    <source>
        <dbReference type="Proteomes" id="UP000307244"/>
    </source>
</evidence>
<reference evidence="1 2" key="1">
    <citation type="submission" date="2019-04" db="EMBL/GenBank/DDBJ databases">
        <title>Pedobacter sp. RP-3-15 sp. nov., isolated from Arctic soil.</title>
        <authorList>
            <person name="Dahal R.H."/>
            <person name="Kim D.-U."/>
        </authorList>
    </citation>
    <scope>NUCLEOTIDE SEQUENCE [LARGE SCALE GENOMIC DNA]</scope>
    <source>
        <strain evidence="1 2">RP-3-15</strain>
    </source>
</reference>
<evidence type="ECO:0008006" key="3">
    <source>
        <dbReference type="Google" id="ProtNLM"/>
    </source>
</evidence>
<dbReference type="Proteomes" id="UP000307244">
    <property type="component" value="Unassembled WGS sequence"/>
</dbReference>
<accession>A0A4U1CV24</accession>
<proteinExistence type="predicted"/>
<sequence length="213" mass="24205">MDLMQLIRSYGKQPITHQLLIALLKDYKRPNDKIHDLLKEGILSPLKRGMYVVGTQLSDQIRPEPFLVANHLLGPSYVSSDTALSFHGLIPERVFEITSVTIKASRNFPTPMGLFSYERLGLPYYTFGIQQIQLGDEQWAMMASPEKSLLDKIVTTSGVVLRSAKAAESYLLEDLRIDADRLKELDVEQMSTWMDDAPKRDSLIHILKMIKTL</sequence>